<sequence>MGALMSVPVAGHAQNVIQELEFTVKTGNDDLRSGGLLFGQIVLENGSEQPRFRINLRDAQPVGLPNGSEQVFKIRLPQALAPALLAKSKFILTHDGEPRNFGEGYDNWDLQGFRISSPPVCKAGETVAESSGTSGWARLTGAETDHILTVPQSRPRAVFPKSLVLKITTGTDDRRSNADTKAFITLRGGKRLAAVAVTGSTGPLPWVSLPLPKGTPLASVASVTITHNGAGGRNITESYDNWDVAKVVLAVPTECSRYVWSSVSGSPWKRFTGSDRSATLSLRLPLEAVVETSVE</sequence>
<reference evidence="2" key="1">
    <citation type="journal article" date="2017" name="Biotechnol. Biofuels">
        <title>Evaluation of environmental bacterial communities as a factor affecting the growth of duckweed Lemna minor.</title>
        <authorList>
            <person name="Ishizawa H."/>
            <person name="Kuroda M."/>
            <person name="Morikawa M."/>
            <person name="Ike M."/>
        </authorList>
    </citation>
    <scope>NUCLEOTIDE SEQUENCE [LARGE SCALE GENOMIC DNA]</scope>
    <source>
        <strain evidence="2">M6</strain>
    </source>
</reference>
<dbReference type="EMBL" id="AP018827">
    <property type="protein sequence ID" value="BBF80169.1"/>
    <property type="molecule type" value="Genomic_DNA"/>
</dbReference>
<organism evidence="1 2">
    <name type="scientific">Asticcacaulis excentricus</name>
    <dbReference type="NCBI Taxonomy" id="78587"/>
    <lineage>
        <taxon>Bacteria</taxon>
        <taxon>Pseudomonadati</taxon>
        <taxon>Pseudomonadota</taxon>
        <taxon>Alphaproteobacteria</taxon>
        <taxon>Caulobacterales</taxon>
        <taxon>Caulobacteraceae</taxon>
        <taxon>Asticcacaulis</taxon>
    </lineage>
</organism>
<name>A0A3G9G7D6_9CAUL</name>
<accession>A0A3G9G7D6</accession>
<gene>
    <name evidence="1" type="ORF">EM6_0747</name>
</gene>
<reference evidence="2" key="2">
    <citation type="journal article" date="2017" name="Plant Physiol. Biochem.">
        <title>Differential oxidative and antioxidative response of duckweed Lemna minor toward plant growth promoting/inhibiting bacteria.</title>
        <authorList>
            <person name="Ishizawa H."/>
            <person name="Kuroda M."/>
            <person name="Morikawa M."/>
            <person name="Ike M."/>
        </authorList>
    </citation>
    <scope>NUCLEOTIDE SEQUENCE [LARGE SCALE GENOMIC DNA]</scope>
    <source>
        <strain evidence="2">M6</strain>
    </source>
</reference>
<evidence type="ECO:0000313" key="2">
    <source>
        <dbReference type="Proteomes" id="UP000278756"/>
    </source>
</evidence>
<dbReference type="Proteomes" id="UP000278756">
    <property type="component" value="Chromosome 1"/>
</dbReference>
<evidence type="ECO:0000313" key="1">
    <source>
        <dbReference type="EMBL" id="BBF80169.1"/>
    </source>
</evidence>
<proteinExistence type="predicted"/>
<protein>
    <submittedName>
        <fullName evidence="1">Uncharacterized protein</fullName>
    </submittedName>
</protein>
<dbReference type="AlphaFoldDB" id="A0A3G9G7D6"/>